<evidence type="ECO:0000256" key="2">
    <source>
        <dbReference type="SAM" id="Phobius"/>
    </source>
</evidence>
<feature type="transmembrane region" description="Helical" evidence="2">
    <location>
        <begin position="39"/>
        <end position="59"/>
    </location>
</feature>
<feature type="region of interest" description="Disordered" evidence="1">
    <location>
        <begin position="68"/>
        <end position="94"/>
    </location>
</feature>
<evidence type="ECO:0000256" key="1">
    <source>
        <dbReference type="SAM" id="MobiDB-lite"/>
    </source>
</evidence>
<protein>
    <submittedName>
        <fullName evidence="3">Uncharacterized protein</fullName>
    </submittedName>
</protein>
<evidence type="ECO:0000313" key="3">
    <source>
        <dbReference type="EMBL" id="REH31177.1"/>
    </source>
</evidence>
<sequence length="94" mass="10408">MAQPTRSTLSLREIWFLLEPAVFVAIGCALVMWHDQLHALLANVPTPCWWAALLSAVLLDSRVRSLRAARRRGRPGPSTVPGPSTHDDPNSVER</sequence>
<keyword evidence="4" id="KW-1185">Reference proteome</keyword>
<proteinExistence type="predicted"/>
<feature type="compositionally biased region" description="Basic and acidic residues" evidence="1">
    <location>
        <begin position="85"/>
        <end position="94"/>
    </location>
</feature>
<accession>A0A3E0GWD5</accession>
<evidence type="ECO:0000313" key="4">
    <source>
        <dbReference type="Proteomes" id="UP000256269"/>
    </source>
</evidence>
<feature type="transmembrane region" description="Helical" evidence="2">
    <location>
        <begin position="14"/>
        <end position="33"/>
    </location>
</feature>
<keyword evidence="2" id="KW-0812">Transmembrane</keyword>
<keyword evidence="2" id="KW-1133">Transmembrane helix</keyword>
<dbReference type="RefSeq" id="WP_116180987.1">
    <property type="nucleotide sequence ID" value="NZ_CP144376.1"/>
</dbReference>
<gene>
    <name evidence="3" type="ORF">BCF44_122200</name>
</gene>
<comment type="caution">
    <text evidence="3">The sequence shown here is derived from an EMBL/GenBank/DDBJ whole genome shotgun (WGS) entry which is preliminary data.</text>
</comment>
<dbReference type="AlphaFoldDB" id="A0A3E0GWD5"/>
<reference evidence="3 4" key="1">
    <citation type="submission" date="2018-08" db="EMBL/GenBank/DDBJ databases">
        <title>Genomic Encyclopedia of Archaeal and Bacterial Type Strains, Phase II (KMG-II): from individual species to whole genera.</title>
        <authorList>
            <person name="Goeker M."/>
        </authorList>
    </citation>
    <scope>NUCLEOTIDE SEQUENCE [LARGE SCALE GENOMIC DNA]</scope>
    <source>
        <strain evidence="3 4">DSM 45791</strain>
    </source>
</reference>
<organism evidence="3 4">
    <name type="scientific">Kutzneria buriramensis</name>
    <dbReference type="NCBI Taxonomy" id="1045776"/>
    <lineage>
        <taxon>Bacteria</taxon>
        <taxon>Bacillati</taxon>
        <taxon>Actinomycetota</taxon>
        <taxon>Actinomycetes</taxon>
        <taxon>Pseudonocardiales</taxon>
        <taxon>Pseudonocardiaceae</taxon>
        <taxon>Kutzneria</taxon>
    </lineage>
</organism>
<keyword evidence="2" id="KW-0472">Membrane</keyword>
<name>A0A3E0GWD5_9PSEU</name>
<dbReference type="EMBL" id="QUNO01000022">
    <property type="protein sequence ID" value="REH31177.1"/>
    <property type="molecule type" value="Genomic_DNA"/>
</dbReference>
<dbReference type="Proteomes" id="UP000256269">
    <property type="component" value="Unassembled WGS sequence"/>
</dbReference>